<accession>A0ACC0ZJU8</accession>
<reference evidence="2" key="1">
    <citation type="journal article" date="2023" name="G3 (Bethesda)">
        <title>Genome assembly and association tests identify interacting loci associated with vigor, precocity, and sex in interspecific pistachio rootstocks.</title>
        <authorList>
            <person name="Palmer W."/>
            <person name="Jacygrad E."/>
            <person name="Sagayaradj S."/>
            <person name="Cavanaugh K."/>
            <person name="Han R."/>
            <person name="Bertier L."/>
            <person name="Beede B."/>
            <person name="Kafkas S."/>
            <person name="Golino D."/>
            <person name="Preece J."/>
            <person name="Michelmore R."/>
        </authorList>
    </citation>
    <scope>NUCLEOTIDE SEQUENCE [LARGE SCALE GENOMIC DNA]</scope>
</reference>
<dbReference type="EMBL" id="CM047736">
    <property type="protein sequence ID" value="KAJ0052512.1"/>
    <property type="molecule type" value="Genomic_DNA"/>
</dbReference>
<gene>
    <name evidence="1" type="ORF">Pint_01910</name>
</gene>
<evidence type="ECO:0000313" key="2">
    <source>
        <dbReference type="Proteomes" id="UP001163603"/>
    </source>
</evidence>
<dbReference type="Proteomes" id="UP001163603">
    <property type="component" value="Chromosome 1"/>
</dbReference>
<name>A0ACC0ZJU8_9ROSI</name>
<evidence type="ECO:0000313" key="1">
    <source>
        <dbReference type="EMBL" id="KAJ0052512.1"/>
    </source>
</evidence>
<protein>
    <submittedName>
        <fullName evidence="1">Uncharacterized protein</fullName>
    </submittedName>
</protein>
<proteinExistence type="predicted"/>
<organism evidence="1 2">
    <name type="scientific">Pistacia integerrima</name>
    <dbReference type="NCBI Taxonomy" id="434235"/>
    <lineage>
        <taxon>Eukaryota</taxon>
        <taxon>Viridiplantae</taxon>
        <taxon>Streptophyta</taxon>
        <taxon>Embryophyta</taxon>
        <taxon>Tracheophyta</taxon>
        <taxon>Spermatophyta</taxon>
        <taxon>Magnoliopsida</taxon>
        <taxon>eudicotyledons</taxon>
        <taxon>Gunneridae</taxon>
        <taxon>Pentapetalae</taxon>
        <taxon>rosids</taxon>
        <taxon>malvids</taxon>
        <taxon>Sapindales</taxon>
        <taxon>Anacardiaceae</taxon>
        <taxon>Pistacia</taxon>
    </lineage>
</organism>
<keyword evidence="2" id="KW-1185">Reference proteome</keyword>
<comment type="caution">
    <text evidence="1">The sequence shown here is derived from an EMBL/GenBank/DDBJ whole genome shotgun (WGS) entry which is preliminary data.</text>
</comment>
<sequence length="117" mass="12737">MLCILLTWSLLVGDTEGTHIMYEAIRRGDQGRRCSPRFPDACKKTPSNPYQRGRSPANRHRGEVPPEPRDGRGLGQDPGSYSPAPSSSPISKGFVGPSPSPESWMKGDLGPDQWGFG</sequence>